<protein>
    <submittedName>
        <fullName evidence="2">Winged helix DNA-binding protein</fullName>
    </submittedName>
</protein>
<sequence length="221" mass="25005">MVDKKFKLLEKLLPHIEKYVESGGEADPIRFANWVKGDELDVDIPKSEESSVFDPASFMKKTQPKAAFSFYLTRLNKYAKYYLKEAFAGTPIKSADDFAYVASLAYAKELSKSDLIRMNVGETSGGMDIIKRLEKDGMIESFQAESDKRSKHVRLTPGGQGIFFSVLPNLARVGEIVRAHLGDEDVAKLVEVLSALDSFHKNIYDCEKEYNLDVIEREYLK</sequence>
<feature type="domain" description="HTH marR-type" evidence="1">
    <location>
        <begin position="65"/>
        <end position="198"/>
    </location>
</feature>
<keyword evidence="3" id="KW-1185">Reference proteome</keyword>
<dbReference type="InterPro" id="IPR036388">
    <property type="entry name" value="WH-like_DNA-bd_sf"/>
</dbReference>
<evidence type="ECO:0000313" key="3">
    <source>
        <dbReference type="Proteomes" id="UP000484164"/>
    </source>
</evidence>
<dbReference type="GO" id="GO:0003677">
    <property type="term" value="F:DNA binding"/>
    <property type="evidence" value="ECO:0007669"/>
    <property type="project" value="UniProtKB-KW"/>
</dbReference>
<accession>A0A6L3ZK39</accession>
<dbReference type="RefSeq" id="WP_151692741.1">
    <property type="nucleotide sequence ID" value="NZ_BMGX01000002.1"/>
</dbReference>
<dbReference type="OrthoDB" id="961069at2"/>
<evidence type="ECO:0000313" key="2">
    <source>
        <dbReference type="EMBL" id="KAB2818053.1"/>
    </source>
</evidence>
<keyword evidence="2" id="KW-0238">DNA-binding</keyword>
<dbReference type="GO" id="GO:0003700">
    <property type="term" value="F:DNA-binding transcription factor activity"/>
    <property type="evidence" value="ECO:0007669"/>
    <property type="project" value="InterPro"/>
</dbReference>
<dbReference type="Proteomes" id="UP000484164">
    <property type="component" value="Unassembled WGS sequence"/>
</dbReference>
<dbReference type="InterPro" id="IPR000835">
    <property type="entry name" value="HTH_MarR-typ"/>
</dbReference>
<dbReference type="PROSITE" id="PS50995">
    <property type="entry name" value="HTH_MARR_2"/>
    <property type="match status" value="1"/>
</dbReference>
<dbReference type="SUPFAM" id="SSF46785">
    <property type="entry name" value="Winged helix' DNA-binding domain"/>
    <property type="match status" value="1"/>
</dbReference>
<gene>
    <name evidence="2" type="ORF">F8C82_06530</name>
</gene>
<proteinExistence type="predicted"/>
<dbReference type="Pfam" id="PF13463">
    <property type="entry name" value="HTH_27"/>
    <property type="match status" value="1"/>
</dbReference>
<evidence type="ECO:0000259" key="1">
    <source>
        <dbReference type="PROSITE" id="PS50995"/>
    </source>
</evidence>
<dbReference type="EMBL" id="WBVQ01000001">
    <property type="protein sequence ID" value="KAB2818053.1"/>
    <property type="molecule type" value="Genomic_DNA"/>
</dbReference>
<comment type="caution">
    <text evidence="2">The sequence shown here is derived from an EMBL/GenBank/DDBJ whole genome shotgun (WGS) entry which is preliminary data.</text>
</comment>
<dbReference type="SMART" id="SM00347">
    <property type="entry name" value="HTH_MARR"/>
    <property type="match status" value="1"/>
</dbReference>
<dbReference type="Gene3D" id="1.10.10.10">
    <property type="entry name" value="Winged helix-like DNA-binding domain superfamily/Winged helix DNA-binding domain"/>
    <property type="match status" value="1"/>
</dbReference>
<name>A0A6L3ZK39_9FLAO</name>
<reference evidence="2 3" key="1">
    <citation type="submission" date="2019-10" db="EMBL/GenBank/DDBJ databases">
        <title>Genome sequence of Phaeocystidibacter marisrubri JCM30614 (type strain).</title>
        <authorList>
            <person name="Bowman J.P."/>
        </authorList>
    </citation>
    <scope>NUCLEOTIDE SEQUENCE [LARGE SCALE GENOMIC DNA]</scope>
    <source>
        <strain evidence="2 3">JCM 30614</strain>
    </source>
</reference>
<organism evidence="2 3">
    <name type="scientific">Phaeocystidibacter marisrubri</name>
    <dbReference type="NCBI Taxonomy" id="1577780"/>
    <lineage>
        <taxon>Bacteria</taxon>
        <taxon>Pseudomonadati</taxon>
        <taxon>Bacteroidota</taxon>
        <taxon>Flavobacteriia</taxon>
        <taxon>Flavobacteriales</taxon>
        <taxon>Phaeocystidibacteraceae</taxon>
        <taxon>Phaeocystidibacter</taxon>
    </lineage>
</organism>
<dbReference type="AlphaFoldDB" id="A0A6L3ZK39"/>
<dbReference type="InterPro" id="IPR036390">
    <property type="entry name" value="WH_DNA-bd_sf"/>
</dbReference>